<evidence type="ECO:0000313" key="3">
    <source>
        <dbReference type="Proteomes" id="UP000036987"/>
    </source>
</evidence>
<dbReference type="SUPFAM" id="SSF53474">
    <property type="entry name" value="alpha/beta-Hydrolases"/>
    <property type="match status" value="1"/>
</dbReference>
<dbReference type="STRING" id="29655.A0A0K9PJE9"/>
<dbReference type="OrthoDB" id="44277at2759"/>
<dbReference type="GO" id="GO:0016020">
    <property type="term" value="C:membrane"/>
    <property type="evidence" value="ECO:0000318"/>
    <property type="project" value="GO_Central"/>
</dbReference>
<accession>A0A0K9PJE9</accession>
<evidence type="ECO:0000313" key="2">
    <source>
        <dbReference type="EMBL" id="KMZ68370.1"/>
    </source>
</evidence>
<dbReference type="EMBL" id="LFYR01000839">
    <property type="protein sequence ID" value="KMZ68370.1"/>
    <property type="molecule type" value="Genomic_DNA"/>
</dbReference>
<proteinExistence type="predicted"/>
<organism evidence="2 3">
    <name type="scientific">Zostera marina</name>
    <name type="common">Eelgrass</name>
    <dbReference type="NCBI Taxonomy" id="29655"/>
    <lineage>
        <taxon>Eukaryota</taxon>
        <taxon>Viridiplantae</taxon>
        <taxon>Streptophyta</taxon>
        <taxon>Embryophyta</taxon>
        <taxon>Tracheophyta</taxon>
        <taxon>Spermatophyta</taxon>
        <taxon>Magnoliopsida</taxon>
        <taxon>Liliopsida</taxon>
        <taxon>Zosteraceae</taxon>
        <taxon>Zostera</taxon>
    </lineage>
</organism>
<comment type="caution">
    <text evidence="2">The sequence shown here is derived from an EMBL/GenBank/DDBJ whole genome shotgun (WGS) entry which is preliminary data.</text>
</comment>
<feature type="domain" description="Serine aminopeptidase S33" evidence="1">
    <location>
        <begin position="162"/>
        <end position="354"/>
    </location>
</feature>
<dbReference type="PANTHER" id="PTHR22753:SF14">
    <property type="entry name" value="MONOACYLGLYCEROL_DIACYLGLYCEROL O-ACYLTRANSFERASE"/>
    <property type="match status" value="1"/>
</dbReference>
<dbReference type="Pfam" id="PF12146">
    <property type="entry name" value="Hydrolase_4"/>
    <property type="match status" value="1"/>
</dbReference>
<reference evidence="3" key="1">
    <citation type="journal article" date="2016" name="Nature">
        <title>The genome of the seagrass Zostera marina reveals angiosperm adaptation to the sea.</title>
        <authorList>
            <person name="Olsen J.L."/>
            <person name="Rouze P."/>
            <person name="Verhelst B."/>
            <person name="Lin Y.-C."/>
            <person name="Bayer T."/>
            <person name="Collen J."/>
            <person name="Dattolo E."/>
            <person name="De Paoli E."/>
            <person name="Dittami S."/>
            <person name="Maumus F."/>
            <person name="Michel G."/>
            <person name="Kersting A."/>
            <person name="Lauritano C."/>
            <person name="Lohaus R."/>
            <person name="Toepel M."/>
            <person name="Tonon T."/>
            <person name="Vanneste K."/>
            <person name="Amirebrahimi M."/>
            <person name="Brakel J."/>
            <person name="Bostroem C."/>
            <person name="Chovatia M."/>
            <person name="Grimwood J."/>
            <person name="Jenkins J.W."/>
            <person name="Jueterbock A."/>
            <person name="Mraz A."/>
            <person name="Stam W.T."/>
            <person name="Tice H."/>
            <person name="Bornberg-Bauer E."/>
            <person name="Green P.J."/>
            <person name="Pearson G.A."/>
            <person name="Procaccini G."/>
            <person name="Duarte C.M."/>
            <person name="Schmutz J."/>
            <person name="Reusch T.B.H."/>
            <person name="Van de Peer Y."/>
        </authorList>
    </citation>
    <scope>NUCLEOTIDE SEQUENCE [LARGE SCALE GENOMIC DNA]</scope>
    <source>
        <strain evidence="3">cv. Finnish</strain>
    </source>
</reference>
<name>A0A0K9PJE9_ZOSMR</name>
<dbReference type="PANTHER" id="PTHR22753">
    <property type="entry name" value="TRANSMEMBRANE PROTEIN 68"/>
    <property type="match status" value="1"/>
</dbReference>
<sequence>MATVTAAVAASLFSPTTPPPTLLRVRSRRGTPQVRSTRISGSVNGVKVVEDGSQISSETQDPPVLYDDGFGKIGVMDYIDRSKEIERFSGDGSPRWFCPLECGRPIKGAPLLLFLPGLDGSGMGLILHHISLGKFFEVRCLHIPITNRTPFLGLVRFVEKTLRYQHARFPNKPVYLVGDSLGGCLALSIAARNPAMDLVLILANPATSFGKSQLQPFFPILNVIPNNLDVTVPYMLSFVMGEPLKLAMASISNGLSPTDTLSQLSETLTSLLLRLSDLTDLLPKESINWKINLVRAAALYTNSRLHAVNAQVMLLTSGKDNMLPSKEEGARLKASLKNCRVRHFKDNGHTLLLEDGINLMTIVKAMNLYRRSKQHNFITDYAAPSLNEFKKVFEYENKLLSQATGPVIFSTLSNGDIVRNLSGIPDEGPILLVGYHMLMGLELQPLYERFFREKNVCIRGMAHPSLFQGLNETSDQELSFPDFLKLFGSLPVSPRHMYKLFSQKAVVLLYPGGAREALHRKGEEYKLFWPDSPEFVRMAAQFDVKIVPFGVVGEDDIGQLVLDYNDQSNIPIIKDLIKNLNKNVTSLRSDMTGAISEQDFHLPIILPRIPGRFYYLFGKSIETKGMKKMLKDRNNVNTLYMKIKSEVENSISYLKKKREEDPYRSILDRSIFQASTGSELADIPTFEP</sequence>
<gene>
    <name evidence="2" type="ORF">ZOSMA_23G00220</name>
</gene>
<dbReference type="Gene3D" id="3.40.50.1820">
    <property type="entry name" value="alpha/beta hydrolase"/>
    <property type="match status" value="1"/>
</dbReference>
<protein>
    <submittedName>
        <fullName evidence="2">Esterase/lipase/thioesterase-like protein</fullName>
    </submittedName>
</protein>
<dbReference type="OMA" id="CLHIPAH"/>
<dbReference type="InterPro" id="IPR029058">
    <property type="entry name" value="AB_hydrolase_fold"/>
</dbReference>
<keyword evidence="3" id="KW-1185">Reference proteome</keyword>
<dbReference type="InterPro" id="IPR022742">
    <property type="entry name" value="Hydrolase_4"/>
</dbReference>
<dbReference type="AlphaFoldDB" id="A0A0K9PJE9"/>
<evidence type="ECO:0000259" key="1">
    <source>
        <dbReference type="Pfam" id="PF12146"/>
    </source>
</evidence>
<dbReference type="CDD" id="cd07987">
    <property type="entry name" value="LPLAT_MGAT-like"/>
    <property type="match status" value="1"/>
</dbReference>
<dbReference type="Proteomes" id="UP000036987">
    <property type="component" value="Unassembled WGS sequence"/>
</dbReference>